<reference evidence="1" key="1">
    <citation type="submission" date="2021-05" db="EMBL/GenBank/DDBJ databases">
        <authorList>
            <person name="Pan Q."/>
            <person name="Jouanno E."/>
            <person name="Zahm M."/>
            <person name="Klopp C."/>
            <person name="Cabau C."/>
            <person name="Louis A."/>
            <person name="Berthelot C."/>
            <person name="Parey E."/>
            <person name="Roest Crollius H."/>
            <person name="Montfort J."/>
            <person name="Robinson-Rechavi M."/>
            <person name="Bouchez O."/>
            <person name="Lampietro C."/>
            <person name="Lopez Roques C."/>
            <person name="Donnadieu C."/>
            <person name="Postlethwait J."/>
            <person name="Bobe J."/>
            <person name="Dillon D."/>
            <person name="Chandos A."/>
            <person name="von Hippel F."/>
            <person name="Guiguen Y."/>
        </authorList>
    </citation>
    <scope>NUCLEOTIDE SEQUENCE</scope>
    <source>
        <strain evidence="1">YG-Jan2019</strain>
    </source>
</reference>
<sequence length="112" mass="12142">MMATASRSFSLIHEAASAGVSLHVHFKSHTSHSIWYLLASSLTTHVLPLTPTAFTSSQSSERPSLHLMSPCHLKSFDVSLTHTLNVSRDTSADRGFSIEVAECVGIFKVLGM</sequence>
<protein>
    <submittedName>
        <fullName evidence="1">Uncharacterized protein</fullName>
    </submittedName>
</protein>
<accession>A0ACC2FGM7</accession>
<keyword evidence="2" id="KW-1185">Reference proteome</keyword>
<dbReference type="EMBL" id="CM055755">
    <property type="protein sequence ID" value="KAJ7990593.1"/>
    <property type="molecule type" value="Genomic_DNA"/>
</dbReference>
<dbReference type="Proteomes" id="UP001157502">
    <property type="component" value="Chromosome 28"/>
</dbReference>
<evidence type="ECO:0000313" key="1">
    <source>
        <dbReference type="EMBL" id="KAJ7990593.1"/>
    </source>
</evidence>
<evidence type="ECO:0000313" key="2">
    <source>
        <dbReference type="Proteomes" id="UP001157502"/>
    </source>
</evidence>
<organism evidence="1 2">
    <name type="scientific">Dallia pectoralis</name>
    <name type="common">Alaska blackfish</name>
    <dbReference type="NCBI Taxonomy" id="75939"/>
    <lineage>
        <taxon>Eukaryota</taxon>
        <taxon>Metazoa</taxon>
        <taxon>Chordata</taxon>
        <taxon>Craniata</taxon>
        <taxon>Vertebrata</taxon>
        <taxon>Euteleostomi</taxon>
        <taxon>Actinopterygii</taxon>
        <taxon>Neopterygii</taxon>
        <taxon>Teleostei</taxon>
        <taxon>Protacanthopterygii</taxon>
        <taxon>Esociformes</taxon>
        <taxon>Umbridae</taxon>
        <taxon>Dallia</taxon>
    </lineage>
</organism>
<name>A0ACC2FGM7_DALPE</name>
<proteinExistence type="predicted"/>
<gene>
    <name evidence="1" type="ORF">DPEC_G00302010</name>
</gene>
<comment type="caution">
    <text evidence="1">The sequence shown here is derived from an EMBL/GenBank/DDBJ whole genome shotgun (WGS) entry which is preliminary data.</text>
</comment>